<dbReference type="PROSITE" id="PS50089">
    <property type="entry name" value="ZF_RING_2"/>
    <property type="match status" value="1"/>
</dbReference>
<keyword evidence="5" id="KW-0472">Membrane</keyword>
<keyword evidence="7" id="KW-0175">Coiled coil</keyword>
<keyword evidence="3 6" id="KW-0863">Zinc-finger</keyword>
<feature type="coiled-coil region" evidence="7">
    <location>
        <begin position="82"/>
        <end position="156"/>
    </location>
</feature>
<dbReference type="AlphaFoldDB" id="A0AAU9K9A0"/>
<dbReference type="InterPro" id="IPR013083">
    <property type="entry name" value="Znf_RING/FYVE/PHD"/>
</dbReference>
<evidence type="ECO:0000256" key="2">
    <source>
        <dbReference type="ARBA" id="ARBA00022723"/>
    </source>
</evidence>
<dbReference type="SUPFAM" id="SSF57850">
    <property type="entry name" value="RING/U-box"/>
    <property type="match status" value="1"/>
</dbReference>
<evidence type="ECO:0000256" key="7">
    <source>
        <dbReference type="SAM" id="Coils"/>
    </source>
</evidence>
<comment type="caution">
    <text evidence="10">The sequence shown here is derived from an EMBL/GenBank/DDBJ whole genome shotgun (WGS) entry which is preliminary data.</text>
</comment>
<accession>A0AAU9K9A0</accession>
<dbReference type="PANTHER" id="PTHR46151">
    <property type="entry name" value="NEP1-INTERACTING PROTEIN-LIKE 2"/>
    <property type="match status" value="1"/>
</dbReference>
<organism evidence="10 11">
    <name type="scientific">Blepharisma stoltei</name>
    <dbReference type="NCBI Taxonomy" id="1481888"/>
    <lineage>
        <taxon>Eukaryota</taxon>
        <taxon>Sar</taxon>
        <taxon>Alveolata</taxon>
        <taxon>Ciliophora</taxon>
        <taxon>Postciliodesmatophora</taxon>
        <taxon>Heterotrichea</taxon>
        <taxon>Heterotrichida</taxon>
        <taxon>Blepharismidae</taxon>
        <taxon>Blepharisma</taxon>
    </lineage>
</organism>
<sequence>MQRDFKLRTRRDQDFISQPDPASHNLSKGSKSFKKLPSISTSDEKKISHDLLRSSTIPMNSPSSPCLQIPIKNEIGKLKTLETSQINKISELKRKINQQKEEVKQLERENENLRVIDYEHRVLPLSLQNEMIIRAFQLSQLQAQIYEDQINQLEEELEDHNYWNFNENEDIHAELTEEEIEKIPIFIADSNYICLCCQCDIPEDSVAKRLPNCGHYFHLDCIDNCLRHQGCCPICYTIAI</sequence>
<proteinExistence type="predicted"/>
<evidence type="ECO:0000256" key="5">
    <source>
        <dbReference type="ARBA" id="ARBA00023136"/>
    </source>
</evidence>
<name>A0AAU9K9A0_9CILI</name>
<evidence type="ECO:0000256" key="4">
    <source>
        <dbReference type="ARBA" id="ARBA00022833"/>
    </source>
</evidence>
<feature type="compositionally biased region" description="Basic and acidic residues" evidence="8">
    <location>
        <begin position="1"/>
        <end position="14"/>
    </location>
</feature>
<dbReference type="Gene3D" id="3.30.40.10">
    <property type="entry name" value="Zinc/RING finger domain, C3HC4 (zinc finger)"/>
    <property type="match status" value="1"/>
</dbReference>
<gene>
    <name evidence="10" type="ORF">BSTOLATCC_MIC62379</name>
</gene>
<evidence type="ECO:0000256" key="8">
    <source>
        <dbReference type="SAM" id="MobiDB-lite"/>
    </source>
</evidence>
<reference evidence="10" key="1">
    <citation type="submission" date="2021-09" db="EMBL/GenBank/DDBJ databases">
        <authorList>
            <consortium name="AG Swart"/>
            <person name="Singh M."/>
            <person name="Singh A."/>
            <person name="Seah K."/>
            <person name="Emmerich C."/>
        </authorList>
    </citation>
    <scope>NUCLEOTIDE SEQUENCE</scope>
    <source>
        <strain evidence="10">ATCC30299</strain>
    </source>
</reference>
<dbReference type="GO" id="GO:0008270">
    <property type="term" value="F:zinc ion binding"/>
    <property type="evidence" value="ECO:0007669"/>
    <property type="project" value="UniProtKB-KW"/>
</dbReference>
<keyword evidence="11" id="KW-1185">Reference proteome</keyword>
<protein>
    <recommendedName>
        <fullName evidence="9">RING-type domain-containing protein</fullName>
    </recommendedName>
</protein>
<feature type="domain" description="RING-type" evidence="9">
    <location>
        <begin position="194"/>
        <end position="235"/>
    </location>
</feature>
<keyword evidence="4" id="KW-0862">Zinc</keyword>
<evidence type="ECO:0000256" key="1">
    <source>
        <dbReference type="ARBA" id="ARBA00004370"/>
    </source>
</evidence>
<evidence type="ECO:0000256" key="6">
    <source>
        <dbReference type="PROSITE-ProRule" id="PRU00175"/>
    </source>
</evidence>
<evidence type="ECO:0000313" key="11">
    <source>
        <dbReference type="Proteomes" id="UP001162131"/>
    </source>
</evidence>
<evidence type="ECO:0000259" key="9">
    <source>
        <dbReference type="PROSITE" id="PS50089"/>
    </source>
</evidence>
<evidence type="ECO:0000313" key="10">
    <source>
        <dbReference type="EMBL" id="CAG9334794.1"/>
    </source>
</evidence>
<dbReference type="CDD" id="cd16448">
    <property type="entry name" value="RING-H2"/>
    <property type="match status" value="1"/>
</dbReference>
<dbReference type="PANTHER" id="PTHR46151:SF12">
    <property type="entry name" value="RING_U-BOX SUPERFAMILY PROTEIN"/>
    <property type="match status" value="1"/>
</dbReference>
<feature type="region of interest" description="Disordered" evidence="8">
    <location>
        <begin position="1"/>
        <end position="45"/>
    </location>
</feature>
<evidence type="ECO:0000256" key="3">
    <source>
        <dbReference type="ARBA" id="ARBA00022771"/>
    </source>
</evidence>
<dbReference type="EMBL" id="CAJZBQ010000060">
    <property type="protein sequence ID" value="CAG9334794.1"/>
    <property type="molecule type" value="Genomic_DNA"/>
</dbReference>
<dbReference type="Proteomes" id="UP001162131">
    <property type="component" value="Unassembled WGS sequence"/>
</dbReference>
<dbReference type="GO" id="GO:0016020">
    <property type="term" value="C:membrane"/>
    <property type="evidence" value="ECO:0007669"/>
    <property type="project" value="UniProtKB-SubCell"/>
</dbReference>
<comment type="subcellular location">
    <subcellularLocation>
        <location evidence="1">Membrane</location>
    </subcellularLocation>
</comment>
<keyword evidence="2" id="KW-0479">Metal-binding</keyword>
<dbReference type="InterPro" id="IPR001841">
    <property type="entry name" value="Znf_RING"/>
</dbReference>